<reference evidence="2 3" key="1">
    <citation type="submission" date="2016-09" db="EMBL/GenBank/DDBJ databases">
        <title>Complete genome of Desulfosporosinus sp. OL.</title>
        <authorList>
            <person name="Mardanov A."/>
            <person name="Beletsky A."/>
            <person name="Panova A."/>
            <person name="Karnachuk O."/>
            <person name="Ravin N."/>
        </authorList>
    </citation>
    <scope>NUCLEOTIDE SEQUENCE [LARGE SCALE GENOMIC DNA]</scope>
    <source>
        <strain evidence="2 3">OL</strain>
    </source>
</reference>
<name>A0A1Q8QGX5_9FIRM</name>
<keyword evidence="1" id="KW-0472">Membrane</keyword>
<evidence type="ECO:0000313" key="3">
    <source>
        <dbReference type="Proteomes" id="UP000186102"/>
    </source>
</evidence>
<evidence type="ECO:0000313" key="2">
    <source>
        <dbReference type="EMBL" id="OLN26538.1"/>
    </source>
</evidence>
<organism evidence="2 3">
    <name type="scientific">Desulfosporosinus metallidurans</name>
    <dbReference type="NCBI Taxonomy" id="1888891"/>
    <lineage>
        <taxon>Bacteria</taxon>
        <taxon>Bacillati</taxon>
        <taxon>Bacillota</taxon>
        <taxon>Clostridia</taxon>
        <taxon>Eubacteriales</taxon>
        <taxon>Desulfitobacteriaceae</taxon>
        <taxon>Desulfosporosinus</taxon>
    </lineage>
</organism>
<dbReference type="STRING" id="1888891.DSOL_4963"/>
<dbReference type="NCBIfam" id="TIGR04391">
    <property type="entry name" value="CcmD_alt_fam"/>
    <property type="match status" value="1"/>
</dbReference>
<dbReference type="RefSeq" id="WP_083642986.1">
    <property type="nucleotide sequence ID" value="NZ_MLBF01000075.1"/>
</dbReference>
<feature type="transmembrane region" description="Helical" evidence="1">
    <location>
        <begin position="6"/>
        <end position="24"/>
    </location>
</feature>
<proteinExistence type="predicted"/>
<dbReference type="InterPro" id="IPR030888">
    <property type="entry name" value="Put_ccm"/>
</dbReference>
<keyword evidence="3" id="KW-1185">Reference proteome</keyword>
<protein>
    <recommendedName>
        <fullName evidence="4">CcmD family protein</fullName>
    </recommendedName>
</protein>
<dbReference type="AlphaFoldDB" id="A0A1Q8QGX5"/>
<evidence type="ECO:0000256" key="1">
    <source>
        <dbReference type="SAM" id="Phobius"/>
    </source>
</evidence>
<comment type="caution">
    <text evidence="2">The sequence shown here is derived from an EMBL/GenBank/DDBJ whole genome shotgun (WGS) entry which is preliminary data.</text>
</comment>
<keyword evidence="1" id="KW-1133">Transmembrane helix</keyword>
<dbReference type="OrthoDB" id="2911297at2"/>
<gene>
    <name evidence="2" type="ORF">DSOL_4963</name>
</gene>
<keyword evidence="1" id="KW-0812">Transmembrane</keyword>
<dbReference type="Proteomes" id="UP000186102">
    <property type="component" value="Unassembled WGS sequence"/>
</dbReference>
<evidence type="ECO:0008006" key="4">
    <source>
        <dbReference type="Google" id="ProtNLM"/>
    </source>
</evidence>
<sequence length="43" mass="5258">MDYLFWGYNVIWVLLFGYVIYLDFRQRTIQVQLKQLGMVLGEK</sequence>
<accession>A0A1Q8QGX5</accession>
<dbReference type="EMBL" id="MLBF01000075">
    <property type="protein sequence ID" value="OLN26538.1"/>
    <property type="molecule type" value="Genomic_DNA"/>
</dbReference>